<organism evidence="1 2">
    <name type="scientific">Curtobacterium citreum</name>
    <dbReference type="NCBI Taxonomy" id="2036"/>
    <lineage>
        <taxon>Bacteria</taxon>
        <taxon>Bacillati</taxon>
        <taxon>Actinomycetota</taxon>
        <taxon>Actinomycetes</taxon>
        <taxon>Micrococcales</taxon>
        <taxon>Microbacteriaceae</taxon>
        <taxon>Curtobacterium</taxon>
    </lineage>
</organism>
<sequence length="108" mass="12443">MAQIREVERKTGRAYEVRWRDGGKFRPRSFTDKREAERFALTVENEQHAGNNTAPLVKTTKTIRQVAEESMDADRPNRKRKTMDAYEIASVVRQVTPGREHQAPMQAG</sequence>
<proteinExistence type="predicted"/>
<dbReference type="RefSeq" id="WP_175324840.1">
    <property type="nucleotide sequence ID" value="NZ_BAAAWP010000001.1"/>
</dbReference>
<dbReference type="EMBL" id="JABMCG010000038">
    <property type="protein sequence ID" value="NUU26583.1"/>
    <property type="molecule type" value="Genomic_DNA"/>
</dbReference>
<dbReference type="Proteomes" id="UP000539146">
    <property type="component" value="Unassembled WGS sequence"/>
</dbReference>
<dbReference type="AlphaFoldDB" id="A0A850DSU4"/>
<accession>A0A850DSU4</accession>
<gene>
    <name evidence="1" type="ORF">HP467_00425</name>
</gene>
<evidence type="ECO:0000313" key="2">
    <source>
        <dbReference type="Proteomes" id="UP000539146"/>
    </source>
</evidence>
<evidence type="ECO:0000313" key="1">
    <source>
        <dbReference type="EMBL" id="NUU26583.1"/>
    </source>
</evidence>
<name>A0A850DSU4_9MICO</name>
<reference evidence="1 2" key="1">
    <citation type="submission" date="2020-05" db="EMBL/GenBank/DDBJ databases">
        <title>Genome Sequencing of Type Strains.</title>
        <authorList>
            <person name="Lemaire J.F."/>
            <person name="Inderbitzin P."/>
            <person name="Gregorio O.A."/>
            <person name="Collins S.B."/>
            <person name="Wespe N."/>
            <person name="Knight-Connoni V."/>
        </authorList>
    </citation>
    <scope>NUCLEOTIDE SEQUENCE [LARGE SCALE GENOMIC DNA]</scope>
    <source>
        <strain evidence="1 2">DSM 20512</strain>
    </source>
</reference>
<comment type="caution">
    <text evidence="1">The sequence shown here is derived from an EMBL/GenBank/DDBJ whole genome shotgun (WGS) entry which is preliminary data.</text>
</comment>
<protein>
    <submittedName>
        <fullName evidence="1">Uncharacterized protein</fullName>
    </submittedName>
</protein>